<dbReference type="SMART" id="SM00448">
    <property type="entry name" value="REC"/>
    <property type="match status" value="1"/>
</dbReference>
<dbReference type="SUPFAM" id="SSF55874">
    <property type="entry name" value="ATPase domain of HSP90 chaperone/DNA topoisomerase II/histidine kinase"/>
    <property type="match status" value="1"/>
</dbReference>
<dbReference type="SUPFAM" id="SSF47384">
    <property type="entry name" value="Homodimeric domain of signal transducing histidine kinase"/>
    <property type="match status" value="1"/>
</dbReference>
<dbReference type="GO" id="GO:0005524">
    <property type="term" value="F:ATP binding"/>
    <property type="evidence" value="ECO:0007669"/>
    <property type="project" value="UniProtKB-KW"/>
</dbReference>
<protein>
    <recommendedName>
        <fullName evidence="10">Sensory/regulatory protein RpfC</fullName>
        <ecNumber evidence="2">2.7.13.3</ecNumber>
    </recommendedName>
</protein>
<dbReference type="SMART" id="SM00388">
    <property type="entry name" value="HisKA"/>
    <property type="match status" value="1"/>
</dbReference>
<keyword evidence="3 11" id="KW-0597">Phosphoprotein</keyword>
<dbReference type="FunFam" id="1.10.287.130:FF:000002">
    <property type="entry name" value="Two-component osmosensing histidine kinase"/>
    <property type="match status" value="1"/>
</dbReference>
<keyword evidence="4" id="KW-0808">Transferase</keyword>
<gene>
    <name evidence="15" type="ORF">OMM_05430</name>
</gene>
<proteinExistence type="predicted"/>
<name>A0A1V1NWF5_9BACT</name>
<keyword evidence="12" id="KW-0175">Coiled coil</keyword>
<evidence type="ECO:0000256" key="11">
    <source>
        <dbReference type="PROSITE-ProRule" id="PRU00169"/>
    </source>
</evidence>
<evidence type="ECO:0000313" key="16">
    <source>
        <dbReference type="Proteomes" id="UP000189670"/>
    </source>
</evidence>
<organism evidence="15 16">
    <name type="scientific">Candidatus Magnetoglobus multicellularis str. Araruama</name>
    <dbReference type="NCBI Taxonomy" id="890399"/>
    <lineage>
        <taxon>Bacteria</taxon>
        <taxon>Pseudomonadati</taxon>
        <taxon>Thermodesulfobacteriota</taxon>
        <taxon>Desulfobacteria</taxon>
        <taxon>Desulfobacterales</taxon>
        <taxon>Desulfobacteraceae</taxon>
        <taxon>Candidatus Magnetoglobus</taxon>
    </lineage>
</organism>
<dbReference type="InterPro" id="IPR001789">
    <property type="entry name" value="Sig_transdc_resp-reg_receiver"/>
</dbReference>
<dbReference type="AlphaFoldDB" id="A0A1V1NWF5"/>
<dbReference type="Gene3D" id="3.40.50.2300">
    <property type="match status" value="1"/>
</dbReference>
<dbReference type="PROSITE" id="PS50110">
    <property type="entry name" value="RESPONSE_REGULATORY"/>
    <property type="match status" value="1"/>
</dbReference>
<dbReference type="GO" id="GO:0000155">
    <property type="term" value="F:phosphorelay sensor kinase activity"/>
    <property type="evidence" value="ECO:0007669"/>
    <property type="project" value="InterPro"/>
</dbReference>
<keyword evidence="8" id="KW-0902">Two-component regulatory system</keyword>
<dbReference type="CDD" id="cd00082">
    <property type="entry name" value="HisKA"/>
    <property type="match status" value="1"/>
</dbReference>
<keyword evidence="7" id="KW-0067">ATP-binding</keyword>
<sequence>MEKLDYFQIEINTKKNELSRLEQAFNTMLKKLKISKDNYTKLNQTLEIKVKERTSDLLNAKMEAEIANKAKSRFLAAMSHEIRTPMNAILGMTELSLMKDLDKGVRQNLLVVRDSGNHLMNIINDILDLSKIEAGKVELENINFDIIELIQSTLNLFTVQIKKKNIFMMLEKTESIQRYVKGDPVRFKQILVNLISNAIKFTHEGGITVKICEVSQSPQKIEYRLSVIDTGTGIPEDKLQSIFETFSQASKSTTRKYGGTGLGLAISKHLIELMGGSIQIVSQLNKGSTFNVEICFDSGNKQTIEKKDTAKTNQTTEITSQTGTGQHILVIDDMSINLKVAESFLTELGYSPYVAKNVTEAFQMMSNISFDLVFMDIEMAEMDGIEATAYIRKGKVDNVKTDIPIIAMTAHALTSYQQKCFEAGMNDFITKPINFDALKSVIAKVLHH</sequence>
<comment type="catalytic activity">
    <reaction evidence="1">
        <text>ATP + protein L-histidine = ADP + protein N-phospho-L-histidine.</text>
        <dbReference type="EC" id="2.7.13.3"/>
    </reaction>
</comment>
<dbReference type="Proteomes" id="UP000189670">
    <property type="component" value="Unassembled WGS sequence"/>
</dbReference>
<evidence type="ECO:0000256" key="4">
    <source>
        <dbReference type="ARBA" id="ARBA00022679"/>
    </source>
</evidence>
<feature type="modified residue" description="4-aspartylphosphate" evidence="11">
    <location>
        <position position="376"/>
    </location>
</feature>
<evidence type="ECO:0000313" key="15">
    <source>
        <dbReference type="EMBL" id="ETR66893.1"/>
    </source>
</evidence>
<evidence type="ECO:0000256" key="1">
    <source>
        <dbReference type="ARBA" id="ARBA00000085"/>
    </source>
</evidence>
<dbReference type="SUPFAM" id="SSF52172">
    <property type="entry name" value="CheY-like"/>
    <property type="match status" value="1"/>
</dbReference>
<evidence type="ECO:0000256" key="7">
    <source>
        <dbReference type="ARBA" id="ARBA00022840"/>
    </source>
</evidence>
<dbReference type="InterPro" id="IPR036890">
    <property type="entry name" value="HATPase_C_sf"/>
</dbReference>
<dbReference type="InterPro" id="IPR003594">
    <property type="entry name" value="HATPase_dom"/>
</dbReference>
<dbReference type="CDD" id="cd17546">
    <property type="entry name" value="REC_hyHK_CKI1_RcsC-like"/>
    <property type="match status" value="1"/>
</dbReference>
<feature type="domain" description="Response regulatory" evidence="14">
    <location>
        <begin position="327"/>
        <end position="446"/>
    </location>
</feature>
<comment type="caution">
    <text evidence="15">The sequence shown here is derived from an EMBL/GenBank/DDBJ whole genome shotgun (WGS) entry which is preliminary data.</text>
</comment>
<dbReference type="EMBL" id="ATBP01001679">
    <property type="protein sequence ID" value="ETR66893.1"/>
    <property type="molecule type" value="Genomic_DNA"/>
</dbReference>
<dbReference type="Gene3D" id="3.30.565.10">
    <property type="entry name" value="Histidine kinase-like ATPase, C-terminal domain"/>
    <property type="match status" value="1"/>
</dbReference>
<accession>A0A1V1NWF5</accession>
<keyword evidence="5" id="KW-0547">Nucleotide-binding</keyword>
<reference evidence="16" key="1">
    <citation type="submission" date="2012-11" db="EMBL/GenBank/DDBJ databases">
        <authorList>
            <person name="Lucero-Rivera Y.E."/>
            <person name="Tovar-Ramirez D."/>
        </authorList>
    </citation>
    <scope>NUCLEOTIDE SEQUENCE [LARGE SCALE GENOMIC DNA]</scope>
    <source>
        <strain evidence="16">Araruama</strain>
    </source>
</reference>
<dbReference type="InterPro" id="IPR004358">
    <property type="entry name" value="Sig_transdc_His_kin-like_C"/>
</dbReference>
<keyword evidence="6 15" id="KW-0418">Kinase</keyword>
<dbReference type="Pfam" id="PF02518">
    <property type="entry name" value="HATPase_c"/>
    <property type="match status" value="1"/>
</dbReference>
<dbReference type="CDD" id="cd16922">
    <property type="entry name" value="HATPase_EvgS-ArcB-TorS-like"/>
    <property type="match status" value="1"/>
</dbReference>
<evidence type="ECO:0000259" key="14">
    <source>
        <dbReference type="PROSITE" id="PS50110"/>
    </source>
</evidence>
<evidence type="ECO:0000256" key="12">
    <source>
        <dbReference type="SAM" id="Coils"/>
    </source>
</evidence>
<dbReference type="PANTHER" id="PTHR45339:SF1">
    <property type="entry name" value="HYBRID SIGNAL TRANSDUCTION HISTIDINE KINASE J"/>
    <property type="match status" value="1"/>
</dbReference>
<dbReference type="InterPro" id="IPR011006">
    <property type="entry name" value="CheY-like_superfamily"/>
</dbReference>
<evidence type="ECO:0000256" key="6">
    <source>
        <dbReference type="ARBA" id="ARBA00022777"/>
    </source>
</evidence>
<dbReference type="InterPro" id="IPR003661">
    <property type="entry name" value="HisK_dim/P_dom"/>
</dbReference>
<comment type="subunit">
    <text evidence="9">At low DSF concentrations, interacts with RpfF.</text>
</comment>
<dbReference type="Gene3D" id="1.10.287.130">
    <property type="match status" value="1"/>
</dbReference>
<evidence type="ECO:0000256" key="10">
    <source>
        <dbReference type="ARBA" id="ARBA00068150"/>
    </source>
</evidence>
<feature type="coiled-coil region" evidence="12">
    <location>
        <begin position="4"/>
        <end position="49"/>
    </location>
</feature>
<dbReference type="InterPro" id="IPR036097">
    <property type="entry name" value="HisK_dim/P_sf"/>
</dbReference>
<evidence type="ECO:0000256" key="2">
    <source>
        <dbReference type="ARBA" id="ARBA00012438"/>
    </source>
</evidence>
<evidence type="ECO:0000256" key="8">
    <source>
        <dbReference type="ARBA" id="ARBA00023012"/>
    </source>
</evidence>
<dbReference type="FunFam" id="3.30.565.10:FF:000010">
    <property type="entry name" value="Sensor histidine kinase RcsC"/>
    <property type="match status" value="1"/>
</dbReference>
<dbReference type="InterPro" id="IPR005467">
    <property type="entry name" value="His_kinase_dom"/>
</dbReference>
<dbReference type="Pfam" id="PF00512">
    <property type="entry name" value="HisKA"/>
    <property type="match status" value="1"/>
</dbReference>
<dbReference type="Pfam" id="PF00072">
    <property type="entry name" value="Response_reg"/>
    <property type="match status" value="1"/>
</dbReference>
<feature type="domain" description="Histidine kinase" evidence="13">
    <location>
        <begin position="77"/>
        <end position="298"/>
    </location>
</feature>
<dbReference type="EC" id="2.7.13.3" evidence="2"/>
<evidence type="ECO:0000256" key="5">
    <source>
        <dbReference type="ARBA" id="ARBA00022741"/>
    </source>
</evidence>
<evidence type="ECO:0000256" key="3">
    <source>
        <dbReference type="ARBA" id="ARBA00022553"/>
    </source>
</evidence>
<evidence type="ECO:0000256" key="9">
    <source>
        <dbReference type="ARBA" id="ARBA00064003"/>
    </source>
</evidence>
<dbReference type="PROSITE" id="PS50109">
    <property type="entry name" value="HIS_KIN"/>
    <property type="match status" value="1"/>
</dbReference>
<dbReference type="PANTHER" id="PTHR45339">
    <property type="entry name" value="HYBRID SIGNAL TRANSDUCTION HISTIDINE KINASE J"/>
    <property type="match status" value="1"/>
</dbReference>
<dbReference type="PRINTS" id="PR00344">
    <property type="entry name" value="BCTRLSENSOR"/>
</dbReference>
<dbReference type="SMART" id="SM00387">
    <property type="entry name" value="HATPase_c"/>
    <property type="match status" value="1"/>
</dbReference>
<evidence type="ECO:0000259" key="13">
    <source>
        <dbReference type="PROSITE" id="PS50109"/>
    </source>
</evidence>